<dbReference type="Proteomes" id="UP001175261">
    <property type="component" value="Unassembled WGS sequence"/>
</dbReference>
<feature type="compositionally biased region" description="Basic residues" evidence="1">
    <location>
        <begin position="285"/>
        <end position="309"/>
    </location>
</feature>
<feature type="transmembrane region" description="Helical" evidence="2">
    <location>
        <begin position="168"/>
        <end position="194"/>
    </location>
</feature>
<feature type="transmembrane region" description="Helical" evidence="2">
    <location>
        <begin position="112"/>
        <end position="135"/>
    </location>
</feature>
<organism evidence="3 4">
    <name type="scientific">Sarocladium strictum</name>
    <name type="common">Black bundle disease fungus</name>
    <name type="synonym">Acremonium strictum</name>
    <dbReference type="NCBI Taxonomy" id="5046"/>
    <lineage>
        <taxon>Eukaryota</taxon>
        <taxon>Fungi</taxon>
        <taxon>Dikarya</taxon>
        <taxon>Ascomycota</taxon>
        <taxon>Pezizomycotina</taxon>
        <taxon>Sordariomycetes</taxon>
        <taxon>Hypocreomycetidae</taxon>
        <taxon>Hypocreales</taxon>
        <taxon>Sarocladiaceae</taxon>
        <taxon>Sarocladium</taxon>
    </lineage>
</organism>
<keyword evidence="2" id="KW-0472">Membrane</keyword>
<feature type="compositionally biased region" description="Pro residues" evidence="1">
    <location>
        <begin position="321"/>
        <end position="331"/>
    </location>
</feature>
<feature type="transmembrane region" description="Helical" evidence="2">
    <location>
        <begin position="71"/>
        <end position="91"/>
    </location>
</feature>
<evidence type="ECO:0000256" key="1">
    <source>
        <dbReference type="SAM" id="MobiDB-lite"/>
    </source>
</evidence>
<keyword evidence="2" id="KW-1133">Transmembrane helix</keyword>
<evidence type="ECO:0000256" key="2">
    <source>
        <dbReference type="SAM" id="Phobius"/>
    </source>
</evidence>
<sequence>MALCQYAARPEMYGLGIRISFYLQWAGLALLDYLSAEDLYPIRLLAILLSAAATLGLIIQLARDLLRPAEIYIVFLLAIGTYLFLVPIYIWRGLTLCNPYWNPRRWSRERPAPIYKLSNYLLVVVLTGIGIWFWITYLPGLPDGSCSQYGFFFGRVSLRNTVYIAFNAMLYVVIAVVCVGILLMNAGWQIPVWAKTRRKRKTRSSHVTNMHLLRSFFNVAVLATLIAAVELSISYNDLNSTNNVDTVAQMIPLILSAGIVGRAVVKQFIPQPDDSSDEGSISDRSHHRHHHHHHHKRRKSGTRTTRTRVTKTTIVDEEAGLPPPPPPAAMK</sequence>
<evidence type="ECO:0000313" key="4">
    <source>
        <dbReference type="Proteomes" id="UP001175261"/>
    </source>
</evidence>
<keyword evidence="2" id="KW-0812">Transmembrane</keyword>
<reference evidence="3" key="1">
    <citation type="submission" date="2022-10" db="EMBL/GenBank/DDBJ databases">
        <title>Determination and structural analysis of whole genome sequence of Sarocladium strictum F4-1.</title>
        <authorList>
            <person name="Hu L."/>
            <person name="Jiang Y."/>
        </authorList>
    </citation>
    <scope>NUCLEOTIDE SEQUENCE</scope>
    <source>
        <strain evidence="3">F4-1</strain>
    </source>
</reference>
<feature type="transmembrane region" description="Helical" evidence="2">
    <location>
        <begin position="40"/>
        <end position="59"/>
    </location>
</feature>
<feature type="transmembrane region" description="Helical" evidence="2">
    <location>
        <begin position="215"/>
        <end position="235"/>
    </location>
</feature>
<dbReference type="EMBL" id="JAPDFR010000005">
    <property type="protein sequence ID" value="KAK0386626.1"/>
    <property type="molecule type" value="Genomic_DNA"/>
</dbReference>
<feature type="region of interest" description="Disordered" evidence="1">
    <location>
        <begin position="271"/>
        <end position="331"/>
    </location>
</feature>
<gene>
    <name evidence="3" type="ORF">NLU13_6461</name>
</gene>
<comment type="caution">
    <text evidence="3">The sequence shown here is derived from an EMBL/GenBank/DDBJ whole genome shotgun (WGS) entry which is preliminary data.</text>
</comment>
<feature type="transmembrane region" description="Helical" evidence="2">
    <location>
        <begin position="247"/>
        <end position="265"/>
    </location>
</feature>
<proteinExistence type="predicted"/>
<evidence type="ECO:0000313" key="3">
    <source>
        <dbReference type="EMBL" id="KAK0386626.1"/>
    </source>
</evidence>
<keyword evidence="4" id="KW-1185">Reference proteome</keyword>
<feature type="transmembrane region" description="Helical" evidence="2">
    <location>
        <begin position="12"/>
        <end position="33"/>
    </location>
</feature>
<name>A0AA39L6R0_SARSR</name>
<dbReference type="AlphaFoldDB" id="A0AA39L6R0"/>
<accession>A0AA39L6R0</accession>
<protein>
    <submittedName>
        <fullName evidence="3">Uncharacterized protein</fullName>
    </submittedName>
</protein>